<evidence type="ECO:0000313" key="4">
    <source>
        <dbReference type="Proteomes" id="UP001501822"/>
    </source>
</evidence>
<feature type="transmembrane region" description="Helical" evidence="2">
    <location>
        <begin position="244"/>
        <end position="261"/>
    </location>
</feature>
<feature type="region of interest" description="Disordered" evidence="1">
    <location>
        <begin position="396"/>
        <end position="422"/>
    </location>
</feature>
<evidence type="ECO:0000256" key="2">
    <source>
        <dbReference type="SAM" id="Phobius"/>
    </source>
</evidence>
<comment type="caution">
    <text evidence="3">The sequence shown here is derived from an EMBL/GenBank/DDBJ whole genome shotgun (WGS) entry which is preliminary data.</text>
</comment>
<feature type="compositionally biased region" description="Low complexity" evidence="1">
    <location>
        <begin position="396"/>
        <end position="408"/>
    </location>
</feature>
<keyword evidence="4" id="KW-1185">Reference proteome</keyword>
<keyword evidence="2" id="KW-1133">Transmembrane helix</keyword>
<sequence length="422" mass="46507">MSYSPLTLPWRMIRLIGRFAVPLALWYTVGQTLRYALFYVGYRFVHNAVVPIIVLGLVVVVTVATTVAMVHCVKDGLPTIKKRDLDESLASWAADEDEGIARAVGRAVFPFMIFYLAWGWFGKDAQAFAQSAAGRGYAQNGLGSQLDGMKMLLLLQDHLYIAIAATVLFFILKDLSERFLFPRLPSVGGLLIAFCEVNWTLFGLFTVEQLRGGAVGWITDRQAWGWLGSVLGDVFALWPYFKDGVLASLIWLVIAGLILGVDAEDEEKILGAHRVMRGMARASGIYQPHTPREVLTRELREKWLPAIYGFRLVFRAGGLSFAVFCVLYTALDPLGDLAKRGVYRLLGPHPVPWWNVRLTPIDLGVGLAQEMVRVCLLAAAFELVVARVNARTAPSHPARAAAPGSPAAPVRPPWPPAAEPPR</sequence>
<feature type="transmembrane region" description="Helical" evidence="2">
    <location>
        <begin position="312"/>
        <end position="331"/>
    </location>
</feature>
<feature type="transmembrane region" description="Helical" evidence="2">
    <location>
        <begin position="184"/>
        <end position="207"/>
    </location>
</feature>
<keyword evidence="2" id="KW-0812">Transmembrane</keyword>
<evidence type="ECO:0000313" key="3">
    <source>
        <dbReference type="EMBL" id="GAA0366902.1"/>
    </source>
</evidence>
<dbReference type="Proteomes" id="UP001501822">
    <property type="component" value="Unassembled WGS sequence"/>
</dbReference>
<dbReference type="EMBL" id="BAAABM010000066">
    <property type="protein sequence ID" value="GAA0366902.1"/>
    <property type="molecule type" value="Genomic_DNA"/>
</dbReference>
<feature type="transmembrane region" description="Helical" evidence="2">
    <location>
        <begin position="103"/>
        <end position="121"/>
    </location>
</feature>
<proteinExistence type="predicted"/>
<evidence type="ECO:0008006" key="5">
    <source>
        <dbReference type="Google" id="ProtNLM"/>
    </source>
</evidence>
<name>A0ABP3HFY8_9ACTN</name>
<dbReference type="RefSeq" id="WP_252799111.1">
    <property type="nucleotide sequence ID" value="NZ_BAAABM010000066.1"/>
</dbReference>
<organism evidence="3 4">
    <name type="scientific">Actinoallomurus spadix</name>
    <dbReference type="NCBI Taxonomy" id="79912"/>
    <lineage>
        <taxon>Bacteria</taxon>
        <taxon>Bacillati</taxon>
        <taxon>Actinomycetota</taxon>
        <taxon>Actinomycetes</taxon>
        <taxon>Streptosporangiales</taxon>
        <taxon>Thermomonosporaceae</taxon>
        <taxon>Actinoallomurus</taxon>
    </lineage>
</organism>
<keyword evidence="2" id="KW-0472">Membrane</keyword>
<feature type="transmembrane region" description="Helical" evidence="2">
    <location>
        <begin position="49"/>
        <end position="73"/>
    </location>
</feature>
<reference evidence="4" key="1">
    <citation type="journal article" date="2019" name="Int. J. Syst. Evol. Microbiol.">
        <title>The Global Catalogue of Microorganisms (GCM) 10K type strain sequencing project: providing services to taxonomists for standard genome sequencing and annotation.</title>
        <authorList>
            <consortium name="The Broad Institute Genomics Platform"/>
            <consortium name="The Broad Institute Genome Sequencing Center for Infectious Disease"/>
            <person name="Wu L."/>
            <person name="Ma J."/>
        </authorList>
    </citation>
    <scope>NUCLEOTIDE SEQUENCE [LARGE SCALE GENOMIC DNA]</scope>
    <source>
        <strain evidence="4">JCM 3146</strain>
    </source>
</reference>
<accession>A0ABP3HFY8</accession>
<protein>
    <recommendedName>
        <fullName evidence="5">Transmembrane protein</fullName>
    </recommendedName>
</protein>
<evidence type="ECO:0000256" key="1">
    <source>
        <dbReference type="SAM" id="MobiDB-lite"/>
    </source>
</evidence>
<feature type="compositionally biased region" description="Pro residues" evidence="1">
    <location>
        <begin position="409"/>
        <end position="422"/>
    </location>
</feature>
<feature type="transmembrane region" description="Helical" evidence="2">
    <location>
        <begin position="151"/>
        <end position="172"/>
    </location>
</feature>
<gene>
    <name evidence="3" type="ORF">GCM10010151_66040</name>
</gene>